<comment type="subcellular location">
    <subcellularLocation>
        <location evidence="1">Cytoplasm</location>
        <location evidence="1">Cytoskeleton</location>
        <location evidence="1">Microtubule organizing center</location>
        <location evidence="1">Centrosome</location>
        <location evidence="1">Centriole</location>
    </subcellularLocation>
</comment>
<feature type="compositionally biased region" description="Basic and acidic residues" evidence="10">
    <location>
        <begin position="1223"/>
        <end position="1232"/>
    </location>
</feature>
<evidence type="ECO:0000313" key="12">
    <source>
        <dbReference type="Proteomes" id="UP001152795"/>
    </source>
</evidence>
<feature type="compositionally biased region" description="Basic residues" evidence="10">
    <location>
        <begin position="720"/>
        <end position="729"/>
    </location>
</feature>
<feature type="compositionally biased region" description="Polar residues" evidence="10">
    <location>
        <begin position="391"/>
        <end position="404"/>
    </location>
</feature>
<dbReference type="PANTHER" id="PTHR34031">
    <property type="entry name" value="CENTROSOMAL PROTEIN OF 162 KDA"/>
    <property type="match status" value="1"/>
</dbReference>
<feature type="compositionally biased region" description="Low complexity" evidence="10">
    <location>
        <begin position="156"/>
        <end position="170"/>
    </location>
</feature>
<evidence type="ECO:0000256" key="1">
    <source>
        <dbReference type="ARBA" id="ARBA00004114"/>
    </source>
</evidence>
<evidence type="ECO:0000256" key="3">
    <source>
        <dbReference type="ARBA" id="ARBA00021406"/>
    </source>
</evidence>
<organism evidence="11 12">
    <name type="scientific">Paramuricea clavata</name>
    <name type="common">Red gorgonian</name>
    <name type="synonym">Violescent sea-whip</name>
    <dbReference type="NCBI Taxonomy" id="317549"/>
    <lineage>
        <taxon>Eukaryota</taxon>
        <taxon>Metazoa</taxon>
        <taxon>Cnidaria</taxon>
        <taxon>Anthozoa</taxon>
        <taxon>Octocorallia</taxon>
        <taxon>Malacalcyonacea</taxon>
        <taxon>Plexauridae</taxon>
        <taxon>Paramuricea</taxon>
    </lineage>
</organism>
<proteinExistence type="inferred from homology"/>
<feature type="compositionally biased region" description="Basic and acidic residues" evidence="10">
    <location>
        <begin position="1292"/>
        <end position="1310"/>
    </location>
</feature>
<reference evidence="11" key="1">
    <citation type="submission" date="2020-04" db="EMBL/GenBank/DDBJ databases">
        <authorList>
            <person name="Alioto T."/>
            <person name="Alioto T."/>
            <person name="Gomez Garrido J."/>
        </authorList>
    </citation>
    <scope>NUCLEOTIDE SEQUENCE</scope>
    <source>
        <strain evidence="11">A484AB</strain>
    </source>
</reference>
<evidence type="ECO:0000256" key="5">
    <source>
        <dbReference type="ARBA" id="ARBA00022701"/>
    </source>
</evidence>
<protein>
    <recommendedName>
        <fullName evidence="3">Centrosomal protein of 162 kDa</fullName>
    </recommendedName>
</protein>
<feature type="region of interest" description="Disordered" evidence="10">
    <location>
        <begin position="26"/>
        <end position="195"/>
    </location>
</feature>
<name>A0A6S7FGJ5_PARCT</name>
<evidence type="ECO:0000313" key="11">
    <source>
        <dbReference type="EMBL" id="CAB3978585.1"/>
    </source>
</evidence>
<keyword evidence="6" id="KW-0970">Cilium biogenesis/degradation</keyword>
<keyword evidence="4" id="KW-0963">Cytoplasm</keyword>
<feature type="coiled-coil region" evidence="9">
    <location>
        <begin position="1058"/>
        <end position="1106"/>
    </location>
</feature>
<accession>A0A6S7FGJ5</accession>
<feature type="region of interest" description="Disordered" evidence="10">
    <location>
        <begin position="375"/>
        <end position="411"/>
    </location>
</feature>
<keyword evidence="12" id="KW-1185">Reference proteome</keyword>
<keyword evidence="5" id="KW-0493">Microtubule</keyword>
<feature type="compositionally biased region" description="Low complexity" evidence="10">
    <location>
        <begin position="595"/>
        <end position="609"/>
    </location>
</feature>
<comment type="caution">
    <text evidence="11">The sequence shown here is derived from an EMBL/GenBank/DDBJ whole genome shotgun (WGS) entry which is preliminary data.</text>
</comment>
<evidence type="ECO:0000256" key="9">
    <source>
        <dbReference type="SAM" id="Coils"/>
    </source>
</evidence>
<feature type="compositionally biased region" description="Basic and acidic residues" evidence="10">
    <location>
        <begin position="760"/>
        <end position="780"/>
    </location>
</feature>
<feature type="coiled-coil region" evidence="9">
    <location>
        <begin position="1328"/>
        <end position="1400"/>
    </location>
</feature>
<feature type="region of interest" description="Disordered" evidence="10">
    <location>
        <begin position="760"/>
        <end position="793"/>
    </location>
</feature>
<feature type="compositionally biased region" description="Polar residues" evidence="10">
    <location>
        <begin position="75"/>
        <end position="86"/>
    </location>
</feature>
<feature type="compositionally biased region" description="Basic and acidic residues" evidence="10">
    <location>
        <begin position="995"/>
        <end position="1014"/>
    </location>
</feature>
<evidence type="ECO:0000256" key="2">
    <source>
        <dbReference type="ARBA" id="ARBA00009485"/>
    </source>
</evidence>
<feature type="region of interest" description="Disordered" evidence="10">
    <location>
        <begin position="995"/>
        <end position="1024"/>
    </location>
</feature>
<evidence type="ECO:0000256" key="8">
    <source>
        <dbReference type="ARBA" id="ARBA00023212"/>
    </source>
</evidence>
<evidence type="ECO:0000256" key="7">
    <source>
        <dbReference type="ARBA" id="ARBA00023054"/>
    </source>
</evidence>
<feature type="compositionally biased region" description="Basic and acidic residues" evidence="10">
    <location>
        <begin position="126"/>
        <end position="143"/>
    </location>
</feature>
<dbReference type="OrthoDB" id="2157184at2759"/>
<feature type="compositionally biased region" description="Polar residues" evidence="10">
    <location>
        <begin position="180"/>
        <end position="193"/>
    </location>
</feature>
<feature type="compositionally biased region" description="Acidic residues" evidence="10">
    <location>
        <begin position="87"/>
        <end position="98"/>
    </location>
</feature>
<feature type="region of interest" description="Disordered" evidence="10">
    <location>
        <begin position="1205"/>
        <end position="1251"/>
    </location>
</feature>
<feature type="compositionally biased region" description="Basic and acidic residues" evidence="10">
    <location>
        <begin position="41"/>
        <end position="52"/>
    </location>
</feature>
<sequence>MSKWDTLKERLRESNRDLDAEFEQFLNESLSEESVTSPRAKSPDSKRRDFSRAQKPGASGKPWWESSAEDDSASKDVQNWFKTPTVQEEDEFLEEEELQATNTNPDDGEFKQPPADLGVSVTMSKDSLDDGGAKDAAVDKLSDIESQNVDENDENYSYTEPSGSPTSSPSQKRPGKLDEPSQNTETGMNTQNELAEKLEFFKQMEREKSNLDYGKLNEMLDDGTSVTDQVRADDLLQATGVELGNSIFNATETADVLSPIKKVAKPSTEKNTSKPSLLSKVSLMDSLDSTVGTAQREKIKQIRHRQIDVPVSEDIEPQSGGNDVNNDVIDDEQEYSESFESDVEQERSEVARTGTGLLNTSGAGELAALQQALQHAHLDSTSDSARPLDDTTASKPEVQETQGTVIKKPPIPQKDLAEVAASSQTNQTVHQEVSVTRPVAASTTSNESKGFSSVSVPLLNQTLQLPPDMNGSAQEQPGIILSRNFETQDPVKPVLSRDDIFQTRQTGFPSGISAGFELPGQREPAEYENRSFLSENFNFQIENRREPPGFPTYDDGDQHGFSLQPVTGVLQPGGVNVAQIVEEAIVEDIFSRNVSGSTPKTGGNPTGNTFPGEVSSDEDTPPPESLKNIKSVVRKRREAQNNAKPPTGKQRETKKGTPKVMPRSATPGGRGRKIEDKGGRVGKVRSKQGIVGDDKNVVVDDRFGWKDKTGMSSSREKKGITSRRQKSRQSPKQQPKAPEESPAELMASVESFANYLNSFVHRDDHEQRTSHEGHTSRVEYDSVSEEDLGTNRISREQALRKEVEHWQAMWQDEKNEKEKLIDMLTQKDKEWNRREQTLSLQYKKEINDLKQKVFVLESRLKDVDDKKRTSKASNLKSMSDEELRKLEKEIRDQDQLLTGYQQENERLYEDLKQAQIKAKTAEAQMFKENQKLASEVAALKEKLERKEGTFEISGTAALGAERIHQLHAQVKILKTNEQEMKKEMDTLENEKRKVEREVKNLERERDKAVQRADDALGSSSQTLQDIESSHATEIQRLNRKLAWYVENQELLDKDAAIFKQKNEEIKELKDLVERLEAERGNINMEKDKKEKERVGDAKRIQDLERQVREMEQIIKRRYPNSIPALIYAASSAPGDVIPLKSEDSPKKPTGPSYAFLENCVKKLNQELEDREEEWARSFRVLEQKYNAMQLDYENHVTDLRREMEDEREKVTSYTRTRAQTASLEKELENVRGKHERKMQEQNAGIKKMRDAHERKTQELNVEIKTLRNALHAKKNVLTQPEGKSGKTKRNKREASKDKLPKDNMDSRIDSKRIDENFEARLASLHEVCEQKDRMIEELRTTCAQLQHQRQEMLVEKELAVSRKTFQETSQEKLDVLSTENRQLREQLSQVTVEMDQQRVRYQASLAEVERIARQEREASHDELCSLKTQHRQGIESIKQDYVAQHSRSKLSELTNKVASLEIVIERLKDKLAKSAEIEVELASKKVHEEVLHQEIRQLKSDLKKAKQFHTPEMQHYSQLEDKIVAMETRYTRREHELQTMIQNLRVDADVEKDAVLRKWRELLRKKTEETERFRVELEAILSVLEELRQQGIVIPRYKIKHLQYS</sequence>
<dbReference type="InterPro" id="IPR038774">
    <property type="entry name" value="CEP162-like"/>
</dbReference>
<comment type="similarity">
    <text evidence="2">Belongs to the CEP162 family.</text>
</comment>
<gene>
    <name evidence="11" type="ORF">PACLA_8A030552</name>
</gene>
<evidence type="ECO:0000256" key="10">
    <source>
        <dbReference type="SAM" id="MobiDB-lite"/>
    </source>
</evidence>
<feature type="region of interest" description="Disordered" evidence="10">
    <location>
        <begin position="593"/>
        <end position="748"/>
    </location>
</feature>
<dbReference type="EMBL" id="CACRXK020000127">
    <property type="protein sequence ID" value="CAB3978585.1"/>
    <property type="molecule type" value="Genomic_DNA"/>
</dbReference>
<feature type="compositionally biased region" description="Polar residues" evidence="10">
    <location>
        <begin position="26"/>
        <end position="39"/>
    </location>
</feature>
<feature type="compositionally biased region" description="Basic and acidic residues" evidence="10">
    <location>
        <begin position="692"/>
        <end position="719"/>
    </location>
</feature>
<keyword evidence="8" id="KW-0206">Cytoskeleton</keyword>
<evidence type="ECO:0000256" key="6">
    <source>
        <dbReference type="ARBA" id="ARBA00022794"/>
    </source>
</evidence>
<evidence type="ECO:0000256" key="4">
    <source>
        <dbReference type="ARBA" id="ARBA00022490"/>
    </source>
</evidence>
<dbReference type="GO" id="GO:0005879">
    <property type="term" value="C:axonemal microtubule"/>
    <property type="evidence" value="ECO:0007669"/>
    <property type="project" value="TreeGrafter"/>
</dbReference>
<dbReference type="Proteomes" id="UP001152795">
    <property type="component" value="Unassembled WGS sequence"/>
</dbReference>
<dbReference type="GO" id="GO:0005814">
    <property type="term" value="C:centriole"/>
    <property type="evidence" value="ECO:0007669"/>
    <property type="project" value="UniProtKB-SubCell"/>
</dbReference>
<dbReference type="GO" id="GO:0060271">
    <property type="term" value="P:cilium assembly"/>
    <property type="evidence" value="ECO:0007669"/>
    <property type="project" value="TreeGrafter"/>
</dbReference>
<keyword evidence="7 9" id="KW-0175">Coiled coil</keyword>
<feature type="compositionally biased region" description="Polar residues" evidence="10">
    <location>
        <begin position="1211"/>
        <end position="1222"/>
    </location>
</feature>
<dbReference type="PANTHER" id="PTHR34031:SF1">
    <property type="entry name" value="CENTROSOMAL PROTEIN OF 162 KDA"/>
    <property type="match status" value="1"/>
</dbReference>
<feature type="region of interest" description="Disordered" evidence="10">
    <location>
        <begin position="1270"/>
        <end position="1310"/>
    </location>
</feature>